<dbReference type="AlphaFoldDB" id="A0A6A2YQJ5"/>
<proteinExistence type="predicted"/>
<gene>
    <name evidence="2" type="ORF">F3Y22_tig00111311pilonHSYRG00193</name>
</gene>
<keyword evidence="3" id="KW-1185">Reference proteome</keyword>
<dbReference type="Pfam" id="PF05623">
    <property type="entry name" value="DUF789"/>
    <property type="match status" value="1"/>
</dbReference>
<comment type="caution">
    <text evidence="2">The sequence shown here is derived from an EMBL/GenBank/DDBJ whole genome shotgun (WGS) entry which is preliminary data.</text>
</comment>
<accession>A0A6A2YQJ5</accession>
<dbReference type="PANTHER" id="PTHR31343:SF4">
    <property type="entry name" value="DUF789 DOMAIN-CONTAINING PROTEIN"/>
    <property type="match status" value="1"/>
</dbReference>
<reference evidence="2" key="1">
    <citation type="submission" date="2019-09" db="EMBL/GenBank/DDBJ databases">
        <title>Draft genome information of white flower Hibiscus syriacus.</title>
        <authorList>
            <person name="Kim Y.-M."/>
        </authorList>
    </citation>
    <scope>NUCLEOTIDE SEQUENCE [LARGE SCALE GENOMIC DNA]</scope>
    <source>
        <strain evidence="2">YM2019G1</strain>
    </source>
</reference>
<evidence type="ECO:0000256" key="1">
    <source>
        <dbReference type="SAM" id="MobiDB-lite"/>
    </source>
</evidence>
<protein>
    <submittedName>
        <fullName evidence="2">Uncharacterized protein</fullName>
    </submittedName>
</protein>
<dbReference type="InterPro" id="IPR008507">
    <property type="entry name" value="DUF789"/>
</dbReference>
<dbReference type="PANTHER" id="PTHR31343">
    <property type="entry name" value="T15D22.8"/>
    <property type="match status" value="1"/>
</dbReference>
<dbReference type="Proteomes" id="UP000436088">
    <property type="component" value="Unassembled WGS sequence"/>
</dbReference>
<organism evidence="2 3">
    <name type="scientific">Hibiscus syriacus</name>
    <name type="common">Rose of Sharon</name>
    <dbReference type="NCBI Taxonomy" id="106335"/>
    <lineage>
        <taxon>Eukaryota</taxon>
        <taxon>Viridiplantae</taxon>
        <taxon>Streptophyta</taxon>
        <taxon>Embryophyta</taxon>
        <taxon>Tracheophyta</taxon>
        <taxon>Spermatophyta</taxon>
        <taxon>Magnoliopsida</taxon>
        <taxon>eudicotyledons</taxon>
        <taxon>Gunneridae</taxon>
        <taxon>Pentapetalae</taxon>
        <taxon>rosids</taxon>
        <taxon>malvids</taxon>
        <taxon>Malvales</taxon>
        <taxon>Malvaceae</taxon>
        <taxon>Malvoideae</taxon>
        <taxon>Hibiscus</taxon>
    </lineage>
</organism>
<evidence type="ECO:0000313" key="3">
    <source>
        <dbReference type="Proteomes" id="UP000436088"/>
    </source>
</evidence>
<sequence length="519" mass="58904">MFGKERVKTVIWISVVPVTTIIEMQRGAAKSEFKTTQLFLSFLYLSLLGLTSQALSRKKKKKTLVDSFPLSFSLFCLSSFPSIPFQFHCSAPNHQYFHGGKMSNSVTRTQTRERFYNPPAVRRHQQQLQRQEQTHRPLQHEIWRPLNKENRVNSADSTTETRMDSGESTLLSPKVANLSNLDRLMEAVTPFVPVHCFSEANCRGWETSETDLHSYYCLSDLWEYYSEWSAYGVGVPLVLNGSDSVKQYYVPYLSGIQLYVDPHRPRSYSGNSWSSMQQRAVCLILGDTTREDGDAESLRETSSAGSSDSETDRRVKGGVDGALAQHNSQSTNRSHMSSSSDEVQVGQTARLLVFEYFEQEQPHHRKPLYDKASSHEISSLASQFPEIRMYRSSDLLPASWISVAWYPIYRIPMGQTLQNLDASFLTFHSLSTRSQSKSQLQCPASSNREVCGVDASTNIPLPVFGLASYKLKGSILTPNGAQEWQQAIYLLQAADNWLQCLQVHHPDFQFFASHNSQWR</sequence>
<name>A0A6A2YQJ5_HIBSY</name>
<evidence type="ECO:0000313" key="2">
    <source>
        <dbReference type="EMBL" id="KAE8681638.1"/>
    </source>
</evidence>
<feature type="region of interest" description="Disordered" evidence="1">
    <location>
        <begin position="292"/>
        <end position="315"/>
    </location>
</feature>
<dbReference type="EMBL" id="VEPZ02001303">
    <property type="protein sequence ID" value="KAE8681638.1"/>
    <property type="molecule type" value="Genomic_DNA"/>
</dbReference>